<dbReference type="EMBL" id="VIVQ01000007">
    <property type="protein sequence ID" value="TWE06914.1"/>
    <property type="molecule type" value="Genomic_DNA"/>
</dbReference>
<evidence type="ECO:0000313" key="2">
    <source>
        <dbReference type="EMBL" id="TWE06914.1"/>
    </source>
</evidence>
<organism evidence="2 3">
    <name type="scientific">Rudaeicoccus suwonensis</name>
    <dbReference type="NCBI Taxonomy" id="657409"/>
    <lineage>
        <taxon>Bacteria</taxon>
        <taxon>Bacillati</taxon>
        <taxon>Actinomycetota</taxon>
        <taxon>Actinomycetes</taxon>
        <taxon>Micrococcales</taxon>
        <taxon>Dermacoccaceae</taxon>
        <taxon>Rudaeicoccus</taxon>
    </lineage>
</organism>
<keyword evidence="2" id="KW-0378">Hydrolase</keyword>
<accession>A0A561DU70</accession>
<dbReference type="InterPro" id="IPR013589">
    <property type="entry name" value="Bac_transglu_N"/>
</dbReference>
<dbReference type="RefSeq" id="WP_170226705.1">
    <property type="nucleotide sequence ID" value="NZ_VIVQ01000007.1"/>
</dbReference>
<keyword evidence="3" id="KW-1185">Reference proteome</keyword>
<dbReference type="Proteomes" id="UP000318297">
    <property type="component" value="Unassembled WGS sequence"/>
</dbReference>
<proteinExistence type="predicted"/>
<dbReference type="SUPFAM" id="SSF54001">
    <property type="entry name" value="Cysteine proteinases"/>
    <property type="match status" value="1"/>
</dbReference>
<dbReference type="PANTHER" id="PTHR33490:SF6">
    <property type="entry name" value="SLL1049 PROTEIN"/>
    <property type="match status" value="1"/>
</dbReference>
<evidence type="ECO:0000313" key="3">
    <source>
        <dbReference type="Proteomes" id="UP000318297"/>
    </source>
</evidence>
<dbReference type="InterPro" id="IPR002931">
    <property type="entry name" value="Transglutaminase-like"/>
</dbReference>
<dbReference type="AlphaFoldDB" id="A0A561DU70"/>
<dbReference type="PANTHER" id="PTHR33490">
    <property type="entry name" value="BLR5614 PROTEIN-RELATED"/>
    <property type="match status" value="1"/>
</dbReference>
<keyword evidence="2" id="KW-0645">Protease</keyword>
<sequence>MSTTLRLVHRTGYTYNGPAVASYNQARLAPRANTDQSVLHTRLDIVPTPWIETWTDYYGNTVASFELHEAHEELKVAAISTVTVDRKRPQGRQLSWADLAEPDLLGDLDEFLQTSGRVELADAFAEVVGQLRETCATPTEFVDRLIDRIAADVEYVRGRTNVRSHASVAWETRSGACQDIAHLTIGGLRAAGIPARYVAGYALLDGDAPVGETIPAETHAWVQWWDGVWLDIDPARRVVPDNFYIEVAHGRDYDDVVPLRGIFTGSPGSRIFVTVEISRLA</sequence>
<protein>
    <submittedName>
        <fullName evidence="2">Transglutaminase-like putative cysteine protease</fullName>
    </submittedName>
</protein>
<gene>
    <name evidence="2" type="ORF">BKA23_3564</name>
</gene>
<dbReference type="Pfam" id="PF08379">
    <property type="entry name" value="Bact_transglu_N"/>
    <property type="match status" value="1"/>
</dbReference>
<evidence type="ECO:0000259" key="1">
    <source>
        <dbReference type="SMART" id="SM00460"/>
    </source>
</evidence>
<feature type="domain" description="Transglutaminase-like" evidence="1">
    <location>
        <begin position="169"/>
        <end position="236"/>
    </location>
</feature>
<dbReference type="GO" id="GO:0006508">
    <property type="term" value="P:proteolysis"/>
    <property type="evidence" value="ECO:0007669"/>
    <property type="project" value="UniProtKB-KW"/>
</dbReference>
<dbReference type="GO" id="GO:0008233">
    <property type="term" value="F:peptidase activity"/>
    <property type="evidence" value="ECO:0007669"/>
    <property type="project" value="UniProtKB-KW"/>
</dbReference>
<dbReference type="Gene3D" id="3.10.620.30">
    <property type="match status" value="1"/>
</dbReference>
<dbReference type="Pfam" id="PF01841">
    <property type="entry name" value="Transglut_core"/>
    <property type="match status" value="1"/>
</dbReference>
<name>A0A561DU70_9MICO</name>
<dbReference type="InterPro" id="IPR038765">
    <property type="entry name" value="Papain-like_cys_pep_sf"/>
</dbReference>
<dbReference type="SMART" id="SM00460">
    <property type="entry name" value="TGc"/>
    <property type="match status" value="1"/>
</dbReference>
<reference evidence="2 3" key="1">
    <citation type="submission" date="2019-06" db="EMBL/GenBank/DDBJ databases">
        <title>Sequencing the genomes of 1000 actinobacteria strains.</title>
        <authorList>
            <person name="Klenk H.-P."/>
        </authorList>
    </citation>
    <scope>NUCLEOTIDE SEQUENCE [LARGE SCALE GENOMIC DNA]</scope>
    <source>
        <strain evidence="2 3">DSM 19560</strain>
    </source>
</reference>
<comment type="caution">
    <text evidence="2">The sequence shown here is derived from an EMBL/GenBank/DDBJ whole genome shotgun (WGS) entry which is preliminary data.</text>
</comment>